<proteinExistence type="predicted"/>
<feature type="chain" id="PRO_5041684206" evidence="1">
    <location>
        <begin position="22"/>
        <end position="97"/>
    </location>
</feature>
<evidence type="ECO:0000313" key="2">
    <source>
        <dbReference type="EMBL" id="WHX10859.1"/>
    </source>
</evidence>
<organism evidence="2 3">
    <name type="scientific">Phocaeicola dorei</name>
    <dbReference type="NCBI Taxonomy" id="357276"/>
    <lineage>
        <taxon>Bacteria</taxon>
        <taxon>Pseudomonadati</taxon>
        <taxon>Bacteroidota</taxon>
        <taxon>Bacteroidia</taxon>
        <taxon>Bacteroidales</taxon>
        <taxon>Bacteroidaceae</taxon>
        <taxon>Phocaeicola</taxon>
    </lineage>
</organism>
<dbReference type="AlphaFoldDB" id="A0AA95HTY5"/>
<sequence length="97" mass="11207">MKRIGFFLFFCILSLYGLAQAENDKDTLIIRQDKINEFINEMNEVDKSMDFINEPPTLTPPVLSDTLRMPKFDLTPREEMPKISPYTFSGILSAMII</sequence>
<name>A0AA95HTY5_9BACT</name>
<evidence type="ECO:0000256" key="1">
    <source>
        <dbReference type="SAM" id="SignalP"/>
    </source>
</evidence>
<accession>A0AA95HTY5</accession>
<gene>
    <name evidence="2" type="ORF">QNN11_05395</name>
</gene>
<protein>
    <submittedName>
        <fullName evidence="2">Uncharacterized protein</fullName>
    </submittedName>
</protein>
<evidence type="ECO:0000313" key="3">
    <source>
        <dbReference type="Proteomes" id="UP001177934"/>
    </source>
</evidence>
<dbReference type="EMBL" id="CP126056">
    <property type="protein sequence ID" value="WHX10859.1"/>
    <property type="molecule type" value="Genomic_DNA"/>
</dbReference>
<dbReference type="Proteomes" id="UP001177934">
    <property type="component" value="Chromosome"/>
</dbReference>
<feature type="signal peptide" evidence="1">
    <location>
        <begin position="1"/>
        <end position="21"/>
    </location>
</feature>
<reference evidence="2" key="1">
    <citation type="journal article" date="2023" name="Nat. Commun.">
        <title>Identification of a novel Human Milk Oligosaccharides utilization cluster in the infant gut commensal Bacteroides dorei.</title>
        <authorList>
            <person name="Kijner S."/>
            <person name="Ennis D."/>
            <person name="Shmorak S."/>
            <person name="Florentin A."/>
            <person name="Yassour M."/>
        </authorList>
    </citation>
    <scope>NUCLEOTIDE SEQUENCE</scope>
    <source>
        <strain evidence="2">2</strain>
    </source>
</reference>
<keyword evidence="1" id="KW-0732">Signal</keyword>